<evidence type="ECO:0000256" key="8">
    <source>
        <dbReference type="ARBA" id="ARBA00023242"/>
    </source>
</evidence>
<comment type="catalytic activity">
    <reaction evidence="9">
        <text>RNA(n) + ATP = RNA(n)-3'-adenine ribonucleotide + diphosphate</text>
        <dbReference type="Rhea" id="RHEA:11332"/>
        <dbReference type="Rhea" id="RHEA-COMP:14527"/>
        <dbReference type="Rhea" id="RHEA-COMP:17347"/>
        <dbReference type="ChEBI" id="CHEBI:30616"/>
        <dbReference type="ChEBI" id="CHEBI:33019"/>
        <dbReference type="ChEBI" id="CHEBI:140395"/>
        <dbReference type="ChEBI" id="CHEBI:173115"/>
        <dbReference type="EC" id="2.7.7.19"/>
    </reaction>
</comment>
<comment type="similarity">
    <text evidence="2">Belongs to the poly(A) polymerase family.</text>
</comment>
<dbReference type="GO" id="GO:1990817">
    <property type="term" value="F:poly(A) RNA polymerase activity"/>
    <property type="evidence" value="ECO:0007669"/>
    <property type="project" value="UniProtKB-EC"/>
</dbReference>
<dbReference type="EC" id="2.7.7.19" evidence="3"/>
<keyword evidence="8" id="KW-0539">Nucleus</keyword>
<dbReference type="Pfam" id="PF04928">
    <property type="entry name" value="PAP_central"/>
    <property type="match status" value="1"/>
</dbReference>
<accession>A0ABD2JZ72</accession>
<evidence type="ECO:0000256" key="5">
    <source>
        <dbReference type="ARBA" id="ARBA00022679"/>
    </source>
</evidence>
<feature type="domain" description="Poly(A) polymerase central" evidence="12">
    <location>
        <begin position="1808"/>
        <end position="1951"/>
    </location>
</feature>
<evidence type="ECO:0000256" key="10">
    <source>
        <dbReference type="SAM" id="Coils"/>
    </source>
</evidence>
<evidence type="ECO:0000259" key="12">
    <source>
        <dbReference type="Pfam" id="PF04928"/>
    </source>
</evidence>
<dbReference type="EMBL" id="JBICCN010000078">
    <property type="protein sequence ID" value="KAL3095947.1"/>
    <property type="molecule type" value="Genomic_DNA"/>
</dbReference>
<evidence type="ECO:0000256" key="2">
    <source>
        <dbReference type="ARBA" id="ARBA00010912"/>
    </source>
</evidence>
<evidence type="ECO:0000256" key="9">
    <source>
        <dbReference type="ARBA" id="ARBA00048830"/>
    </source>
</evidence>
<feature type="compositionally biased region" description="Acidic residues" evidence="11">
    <location>
        <begin position="1274"/>
        <end position="1284"/>
    </location>
</feature>
<sequence length="2103" mass="245003">MDQSSVDQLELNNPILLAIGIEGDDFLRMLYEGINKNGFNGNVMFIKLSILFAKIIAHFANCQNKDSINKYKIYWKRLDQIMGKNDEWRNESNKQKILAQLDELLAKMDSEFGTPKVTERLELILNDLGRCLIELYLENEAFRNNFHEQPENWEGVKKLFESAVSSSCDDSLLNKTMELFEGISKPQKDDFINNANRSFVEELKDQNIEFENIKEQDAIIVMKQYLELLITESADNLRKDSPFMQILKMHATHWYYRKCINSFLELADTLIEQHGQQNAKFKDRIDKYKLKGQNLLGQNSEKSNGRKRELCMTYKLAYELATDQTLIKMNSDWKTEIEKFVQKEKEDLSKYTQMTVLPENGETEWANMDCENDQIVEMFFGQITDSTRIEQIHFFAIRNLIDRSIKFREFFYKGTSERNFLQIKENLVKMINVQTMFLLENFYPDIFHFKHLLTAQYLSLLTRQMQFQSGTLCAEIFEARIMAPNLIKALEIYEAILANDAPNLSANAQNIYLEKIANAKGQFFEEQQNSKMGKQRQRQNVCKLIEMAKFVEQFLMKNSRNSQGINAKNVTKIVKWKPTECETEKGVKRALAEQRQRMRKIHFEYLDRLLSEEFFRAKFNKISGAKERIRKLLTDGTDKGEEANAKKIMAMFRTPECVREAFLNAPLSQFYEEALLDEKCQFHQIANWLKADVVVIAQKIELALEQNAKRILPLGKFWEKNKYSFMELFDRILDSEISEIKLRVMEFVELIDEYMDKVMKKCMEMSLNGEEDKAMKLLCLNSNDKTSDRQNTAQNVDADLYGKWINNLHFDTLTKLMAENGQMKSNLKKVYESSEGAIKTLMNRFGIERANEILRICGTREEIKEQSVEEILMKITEKERENGIKKNNKNRRKKENKKKQKEKPTNGRIEKEGGKTETKKNESELSESDSNEMENKILSDEETQKNDDGQKDKTLVTTKEDEKITTKDEDKVTTKEEDKVTTKDEDKVTTKEEENKVTTKDEDKVTTKEEDKVTTKDEDKVTTKEKDKVTTKEEENKVTTKDEDKVTTKEEDKVTTKDEDKVTTKEKDKVTTKEDEKITTKDEDKVTTKEEENKVTTKEEDKVTTKEEDKVTTKEDEKITTKDEDKVTTKEATKEDDKVTTKEDEKITTKDEDKVTTKEEDKVTTKDEDKVTTKEKDKVTTKEIGDGQNLEDIQSVRGGKMMKQIHAADQNESRTNDQRLGSDKGTTNGNKIIGNRGEKAEEKRKTKAELSSKVKDNLKTNLNELKSERKANYESEEEKEEEESCNGKMPKFDGKVPNRNEHEMANWETKSEENSEEEDKLDQNELLHLKIGHFSDDNLLSLKYGELFWAVSKESWENGEKNDALTVKTLSWMLHFGVYTNEISNRIGLLGTLEELKIIGKNEKLEIEKQWEKLKMVELSKIISRCERSKLMAKLHLLLKKIVASMDGFCAGNGTNFWAEIEETKSQLHSRKLAKTMAKSETERQLKRKMDKVILALIQTENNGREDGMPKHRAEFEEQLKAVKHFDGQRKLDQTLFNELTKEANLIEMVEEKEREKFRLTKLAQFPEKWQEIKYGENSKINEEKTKQILKETQKINHSKETLKNLTEKLEKIIQNWSAEVRIQFSSLMHLQMQLDQIDAIGILPHGFDQRNVLGKFQCDQSDAKRGDQCADESLHCTLCRHPSVTLLQKFDKVKHLEVPQLTFKFANLKINLQIVTMPISKSLPYGNYNHEQFSKLKNEIVNEIKEKFVKNSQFEESERKCFEELKSKLKVFADYSFYAKIEGEYLNGNWTNEKEKEKEGPKKVDKFRQILAYLELWAKNNQILDDLMGFLNTKMLLTMLTKIFLLYPNGSMPFLVEKFFLTYSTWNWPLPVQLAEINYERDGGFLSWSPFREWFIKRQTTHAHLRTTICQQLTMPIITPTFPEQNVGANLNGATAKVILNELRIAFQQIRNGQNFNSLFKSKKFSEKYAHFILVVCSGHQINLAKFTPFVGKSIRYELHNFLQNSSLLSKRVDFFHVYPKAFPVNGSSSGEHSNRVISQWLVGIELLPGKIVDSELRSELSQMLGNFDAKVKNAFNYFLFHAVDLFSEYVGKNELKLRGFD</sequence>
<reference evidence="13 14" key="1">
    <citation type="submission" date="2024-10" db="EMBL/GenBank/DDBJ databases">
        <authorList>
            <person name="Kim D."/>
        </authorList>
    </citation>
    <scope>NUCLEOTIDE SEQUENCE [LARGE SCALE GENOMIC DNA]</scope>
    <source>
        <strain evidence="13">Taebaek</strain>
    </source>
</reference>
<dbReference type="GO" id="GO:0005634">
    <property type="term" value="C:nucleus"/>
    <property type="evidence" value="ECO:0007669"/>
    <property type="project" value="UniProtKB-SubCell"/>
</dbReference>
<evidence type="ECO:0000256" key="4">
    <source>
        <dbReference type="ARBA" id="ARBA00022664"/>
    </source>
</evidence>
<dbReference type="InterPro" id="IPR007012">
    <property type="entry name" value="PolA_pol_cen_dom"/>
</dbReference>
<dbReference type="Proteomes" id="UP001620645">
    <property type="component" value="Unassembled WGS sequence"/>
</dbReference>
<feature type="compositionally biased region" description="Basic and acidic residues" evidence="11">
    <location>
        <begin position="1236"/>
        <end position="1258"/>
    </location>
</feature>
<evidence type="ECO:0000256" key="1">
    <source>
        <dbReference type="ARBA" id="ARBA00004123"/>
    </source>
</evidence>
<feature type="compositionally biased region" description="Basic and acidic residues" evidence="11">
    <location>
        <begin position="902"/>
        <end position="923"/>
    </location>
</feature>
<feature type="compositionally biased region" description="Basic and acidic residues" evidence="11">
    <location>
        <begin position="1209"/>
        <end position="1222"/>
    </location>
</feature>
<proteinExistence type="inferred from homology"/>
<dbReference type="Gene3D" id="1.10.1410.10">
    <property type="match status" value="1"/>
</dbReference>
<keyword evidence="6" id="KW-0547">Nucleotide-binding</keyword>
<dbReference type="GO" id="GO:0006397">
    <property type="term" value="P:mRNA processing"/>
    <property type="evidence" value="ECO:0007669"/>
    <property type="project" value="UniProtKB-KW"/>
</dbReference>
<feature type="region of interest" description="Disordered" evidence="11">
    <location>
        <begin position="881"/>
        <end position="1318"/>
    </location>
</feature>
<evidence type="ECO:0000313" key="14">
    <source>
        <dbReference type="Proteomes" id="UP001620645"/>
    </source>
</evidence>
<feature type="compositionally biased region" description="Basic residues" evidence="11">
    <location>
        <begin position="886"/>
        <end position="901"/>
    </location>
</feature>
<evidence type="ECO:0000256" key="3">
    <source>
        <dbReference type="ARBA" id="ARBA00012388"/>
    </source>
</evidence>
<evidence type="ECO:0000256" key="6">
    <source>
        <dbReference type="ARBA" id="ARBA00022741"/>
    </source>
</evidence>
<name>A0ABD2JZ72_HETSC</name>
<dbReference type="SUPFAM" id="SSF81631">
    <property type="entry name" value="PAP/OAS1 substrate-binding domain"/>
    <property type="match status" value="1"/>
</dbReference>
<keyword evidence="7" id="KW-0067">ATP-binding</keyword>
<gene>
    <name evidence="13" type="ORF">niasHS_005706</name>
</gene>
<evidence type="ECO:0000313" key="13">
    <source>
        <dbReference type="EMBL" id="KAL3095947.1"/>
    </source>
</evidence>
<feature type="compositionally biased region" description="Basic and acidic residues" evidence="11">
    <location>
        <begin position="933"/>
        <end position="1185"/>
    </location>
</feature>
<dbReference type="GO" id="GO:0005524">
    <property type="term" value="F:ATP binding"/>
    <property type="evidence" value="ECO:0007669"/>
    <property type="project" value="UniProtKB-KW"/>
</dbReference>
<keyword evidence="10" id="KW-0175">Coiled coil</keyword>
<comment type="subcellular location">
    <subcellularLocation>
        <location evidence="1">Nucleus</location>
    </subcellularLocation>
</comment>
<evidence type="ECO:0000256" key="7">
    <source>
        <dbReference type="ARBA" id="ARBA00022840"/>
    </source>
</evidence>
<feature type="compositionally biased region" description="Basic and acidic residues" evidence="11">
    <location>
        <begin position="1290"/>
        <end position="1313"/>
    </location>
</feature>
<evidence type="ECO:0000256" key="11">
    <source>
        <dbReference type="SAM" id="MobiDB-lite"/>
    </source>
</evidence>
<protein>
    <recommendedName>
        <fullName evidence="3">polynucleotide adenylyltransferase</fullName>
        <ecNumber evidence="3">2.7.7.19</ecNumber>
    </recommendedName>
</protein>
<organism evidence="13 14">
    <name type="scientific">Heterodera schachtii</name>
    <name type="common">Sugarbeet cyst nematode worm</name>
    <name type="synonym">Tylenchus schachtii</name>
    <dbReference type="NCBI Taxonomy" id="97005"/>
    <lineage>
        <taxon>Eukaryota</taxon>
        <taxon>Metazoa</taxon>
        <taxon>Ecdysozoa</taxon>
        <taxon>Nematoda</taxon>
        <taxon>Chromadorea</taxon>
        <taxon>Rhabditida</taxon>
        <taxon>Tylenchina</taxon>
        <taxon>Tylenchomorpha</taxon>
        <taxon>Tylenchoidea</taxon>
        <taxon>Heteroderidae</taxon>
        <taxon>Heteroderinae</taxon>
        <taxon>Heterodera</taxon>
    </lineage>
</organism>
<feature type="coiled-coil region" evidence="10">
    <location>
        <begin position="1589"/>
        <end position="1620"/>
    </location>
</feature>
<keyword evidence="14" id="KW-1185">Reference proteome</keyword>
<comment type="caution">
    <text evidence="13">The sequence shown here is derived from an EMBL/GenBank/DDBJ whole genome shotgun (WGS) entry which is preliminary data.</text>
</comment>
<dbReference type="PANTHER" id="PTHR10682:SF10">
    <property type="entry name" value="POLYNUCLEOTIDE ADENYLYLTRANSFERASE"/>
    <property type="match status" value="1"/>
</dbReference>
<keyword evidence="4" id="KW-0507">mRNA processing</keyword>
<dbReference type="PANTHER" id="PTHR10682">
    <property type="entry name" value="POLY A POLYMERASE"/>
    <property type="match status" value="1"/>
</dbReference>
<keyword evidence="5" id="KW-0808">Transferase</keyword>